<evidence type="ECO:0008006" key="4">
    <source>
        <dbReference type="Google" id="ProtNLM"/>
    </source>
</evidence>
<evidence type="ECO:0000256" key="1">
    <source>
        <dbReference type="SAM" id="SignalP"/>
    </source>
</evidence>
<protein>
    <recommendedName>
        <fullName evidence="4">Lysozyme-like protein</fullName>
    </recommendedName>
</protein>
<organism evidence="2 3">
    <name type="scientific">Gomphillus americanus</name>
    <dbReference type="NCBI Taxonomy" id="1940652"/>
    <lineage>
        <taxon>Eukaryota</taxon>
        <taxon>Fungi</taxon>
        <taxon>Dikarya</taxon>
        <taxon>Ascomycota</taxon>
        <taxon>Pezizomycotina</taxon>
        <taxon>Lecanoromycetes</taxon>
        <taxon>OSLEUM clade</taxon>
        <taxon>Ostropomycetidae</taxon>
        <taxon>Ostropales</taxon>
        <taxon>Graphidaceae</taxon>
        <taxon>Gomphilloideae</taxon>
        <taxon>Gomphillus</taxon>
    </lineage>
</organism>
<name>A0A8H3FDC3_9LECA</name>
<dbReference type="EMBL" id="CAJPDQ010000018">
    <property type="protein sequence ID" value="CAF9922531.1"/>
    <property type="molecule type" value="Genomic_DNA"/>
</dbReference>
<sequence>MYPHPVTILTFFWPTLLAAPLYSSINPLTSVLLDVAPASSSCPNAPIASQCRTAGQAASAIQASFERYNITNANEKAALISLMAYETGSFRYNENVYPGRPGQGTRNMQMIGYNVLYAGSIPNLAGELESIIKTSSGIDAAEDLSAEQMDAVRDLLTADDVLDFGLAAWFLSTQCDSDVRDTLQTGGVLGWMQYITQCVGTVVADRQTMFDVALLALRKSA</sequence>
<accession>A0A8H3FDC3</accession>
<evidence type="ECO:0000313" key="2">
    <source>
        <dbReference type="EMBL" id="CAF9922531.1"/>
    </source>
</evidence>
<dbReference type="AlphaFoldDB" id="A0A8H3FDC3"/>
<proteinExistence type="predicted"/>
<comment type="caution">
    <text evidence="2">The sequence shown here is derived from an EMBL/GenBank/DDBJ whole genome shotgun (WGS) entry which is preliminary data.</text>
</comment>
<keyword evidence="3" id="KW-1185">Reference proteome</keyword>
<evidence type="ECO:0000313" key="3">
    <source>
        <dbReference type="Proteomes" id="UP000664169"/>
    </source>
</evidence>
<dbReference type="Proteomes" id="UP000664169">
    <property type="component" value="Unassembled WGS sequence"/>
</dbReference>
<reference evidence="2" key="1">
    <citation type="submission" date="2021-03" db="EMBL/GenBank/DDBJ databases">
        <authorList>
            <person name="Tagirdzhanova G."/>
        </authorList>
    </citation>
    <scope>NUCLEOTIDE SEQUENCE</scope>
</reference>
<keyword evidence="1" id="KW-0732">Signal</keyword>
<feature type="signal peptide" evidence="1">
    <location>
        <begin position="1"/>
        <end position="18"/>
    </location>
</feature>
<gene>
    <name evidence="2" type="ORF">GOMPHAMPRED_002597</name>
</gene>
<dbReference type="OrthoDB" id="2349272at2759"/>
<feature type="chain" id="PRO_5034048726" description="Lysozyme-like protein" evidence="1">
    <location>
        <begin position="19"/>
        <end position="221"/>
    </location>
</feature>